<organism evidence="1 3">
    <name type="scientific">Armillaria solidipes</name>
    <dbReference type="NCBI Taxonomy" id="1076256"/>
    <lineage>
        <taxon>Eukaryota</taxon>
        <taxon>Fungi</taxon>
        <taxon>Dikarya</taxon>
        <taxon>Basidiomycota</taxon>
        <taxon>Agaricomycotina</taxon>
        <taxon>Agaricomycetes</taxon>
        <taxon>Agaricomycetidae</taxon>
        <taxon>Agaricales</taxon>
        <taxon>Marasmiineae</taxon>
        <taxon>Physalacriaceae</taxon>
        <taxon>Armillaria</taxon>
    </lineage>
</organism>
<reference evidence="3" key="1">
    <citation type="journal article" date="2017" name="Nat. Ecol. Evol.">
        <title>Genome expansion and lineage-specific genetic innovations in the forest pathogenic fungi Armillaria.</title>
        <authorList>
            <person name="Sipos G."/>
            <person name="Prasanna A.N."/>
            <person name="Walter M.C."/>
            <person name="O'Connor E."/>
            <person name="Balint B."/>
            <person name="Krizsan K."/>
            <person name="Kiss B."/>
            <person name="Hess J."/>
            <person name="Varga T."/>
            <person name="Slot J."/>
            <person name="Riley R."/>
            <person name="Boka B."/>
            <person name="Rigling D."/>
            <person name="Barry K."/>
            <person name="Lee J."/>
            <person name="Mihaltcheva S."/>
            <person name="LaButti K."/>
            <person name="Lipzen A."/>
            <person name="Waldron R."/>
            <person name="Moloney N.M."/>
            <person name="Sperisen C."/>
            <person name="Kredics L."/>
            <person name="Vagvoelgyi C."/>
            <person name="Patrignani A."/>
            <person name="Fitzpatrick D."/>
            <person name="Nagy I."/>
            <person name="Doyle S."/>
            <person name="Anderson J.B."/>
            <person name="Grigoriev I.V."/>
            <person name="Gueldener U."/>
            <person name="Muensterkoetter M."/>
            <person name="Nagy L.G."/>
        </authorList>
    </citation>
    <scope>NUCLEOTIDE SEQUENCE [LARGE SCALE GENOMIC DNA]</scope>
    <source>
        <strain evidence="3">28-4</strain>
    </source>
</reference>
<keyword evidence="3" id="KW-1185">Reference proteome</keyword>
<dbReference type="AlphaFoldDB" id="A0A2H3B320"/>
<gene>
    <name evidence="2" type="ORF">ARMSODRAFT_169729</name>
    <name evidence="1" type="ORF">ARMSODRAFT_170016</name>
</gene>
<evidence type="ECO:0000313" key="3">
    <source>
        <dbReference type="Proteomes" id="UP000218334"/>
    </source>
</evidence>
<accession>A0A2H3B320</accession>
<proteinExistence type="predicted"/>
<name>A0A2H3B320_9AGAR</name>
<protein>
    <submittedName>
        <fullName evidence="1">Uncharacterized protein</fullName>
    </submittedName>
</protein>
<evidence type="ECO:0000313" key="1">
    <source>
        <dbReference type="EMBL" id="PBK58233.1"/>
    </source>
</evidence>
<dbReference type="EMBL" id="KZ293568">
    <property type="protein sequence ID" value="PBK58236.1"/>
    <property type="molecule type" value="Genomic_DNA"/>
</dbReference>
<sequence>MRHPKNRPTLLNRRFAVYLRDVDHPFNEHPAQPQGAVLCRLCIDLSLPRSRPLPSPSRIHTRALLCTCACLLFSHNPSSYSIALCISL</sequence>
<dbReference type="EMBL" id="KZ293569">
    <property type="protein sequence ID" value="PBK58233.1"/>
    <property type="molecule type" value="Genomic_DNA"/>
</dbReference>
<reference evidence="1" key="2">
    <citation type="journal article" date="2017" name="Nat. Ecol. Evol.">
        <title>Lineage-specific genetic innovations streamline the genomes of Armillaria species to pathogenesis.</title>
        <authorList>
            <consortium name="DOE Joint Genome Institute"/>
            <person name="Sipos G."/>
            <person name="Prasanna A.N."/>
            <person name="Walter M.C."/>
            <person name="O'Connor E."/>
            <person name="Balint B."/>
            <person name="Krizsan K."/>
            <person name="Kiss B."/>
            <person name="Hess J."/>
            <person name="Varga T."/>
            <person name="Slot J."/>
            <person name="Riley R."/>
            <person name="Boka B."/>
            <person name="Rigling D."/>
            <person name="Barry K."/>
            <person name="Lee J."/>
            <person name="Mihaltcheva S."/>
            <person name="LaButti K."/>
            <person name="Lipzen A."/>
            <person name="Waldron R."/>
            <person name="Moloney N.M."/>
            <person name="Sperisen C."/>
            <person name="Kredics L."/>
            <person name="Vagvolgyi C."/>
            <person name="Patrignani A."/>
            <person name="Fitzpatrick D."/>
            <person name="Nagy I."/>
            <person name="Doyle S."/>
            <person name="Anderson J."/>
            <person name="Grigoriev I.V."/>
            <person name="Guldener U."/>
            <person name="Munsterkotter M."/>
            <person name="Nagy L.G."/>
        </authorList>
    </citation>
    <scope>NUCLEOTIDE SEQUENCE [LARGE SCALE GENOMIC DNA]</scope>
    <source>
        <strain evidence="1">28-4</strain>
    </source>
</reference>
<dbReference type="Proteomes" id="UP000218334">
    <property type="component" value="Unassembled WGS sequence"/>
</dbReference>
<evidence type="ECO:0000313" key="2">
    <source>
        <dbReference type="EMBL" id="PBK58236.1"/>
    </source>
</evidence>